<comment type="caution">
    <text evidence="2">The sequence shown here is derived from an EMBL/GenBank/DDBJ whole genome shotgun (WGS) entry which is preliminary data.</text>
</comment>
<evidence type="ECO:0000313" key="2">
    <source>
        <dbReference type="EMBL" id="GLZ78528.1"/>
    </source>
</evidence>
<dbReference type="AlphaFoldDB" id="A0A9W6SLN7"/>
<dbReference type="EMBL" id="BSTX01000002">
    <property type="protein sequence ID" value="GLZ78528.1"/>
    <property type="molecule type" value="Genomic_DNA"/>
</dbReference>
<dbReference type="PANTHER" id="PTHR36151">
    <property type="entry name" value="BLR2777 PROTEIN"/>
    <property type="match status" value="1"/>
</dbReference>
<evidence type="ECO:0000313" key="3">
    <source>
        <dbReference type="Proteomes" id="UP001165079"/>
    </source>
</evidence>
<reference evidence="2" key="1">
    <citation type="submission" date="2023-03" db="EMBL/GenBank/DDBJ databases">
        <title>Actinorhabdospora filicis NBRC 111898.</title>
        <authorList>
            <person name="Ichikawa N."/>
            <person name="Sato H."/>
            <person name="Tonouchi N."/>
        </authorList>
    </citation>
    <scope>NUCLEOTIDE SEQUENCE</scope>
    <source>
        <strain evidence="2">NBRC 111898</strain>
    </source>
</reference>
<accession>A0A9W6SLN7</accession>
<dbReference type="PROSITE" id="PS50222">
    <property type="entry name" value="EF_HAND_2"/>
    <property type="match status" value="1"/>
</dbReference>
<dbReference type="SUPFAM" id="SSF47473">
    <property type="entry name" value="EF-hand"/>
    <property type="match status" value="1"/>
</dbReference>
<name>A0A9W6SLN7_9ACTN</name>
<dbReference type="Pfam" id="PF09995">
    <property type="entry name" value="MPAB_Lcp_cat"/>
    <property type="match status" value="1"/>
</dbReference>
<dbReference type="GO" id="GO:0005509">
    <property type="term" value="F:calcium ion binding"/>
    <property type="evidence" value="ECO:0007669"/>
    <property type="project" value="InterPro"/>
</dbReference>
<dbReference type="Proteomes" id="UP001165079">
    <property type="component" value="Unassembled WGS sequence"/>
</dbReference>
<dbReference type="PROSITE" id="PS00018">
    <property type="entry name" value="EF_HAND_1"/>
    <property type="match status" value="1"/>
</dbReference>
<protein>
    <recommendedName>
        <fullName evidence="1">EF-hand domain-containing protein</fullName>
    </recommendedName>
</protein>
<gene>
    <name evidence="2" type="ORF">Afil01_33350</name>
</gene>
<organism evidence="2 3">
    <name type="scientific">Actinorhabdospora filicis</name>
    <dbReference type="NCBI Taxonomy" id="1785913"/>
    <lineage>
        <taxon>Bacteria</taxon>
        <taxon>Bacillati</taxon>
        <taxon>Actinomycetota</taxon>
        <taxon>Actinomycetes</taxon>
        <taxon>Micromonosporales</taxon>
        <taxon>Micromonosporaceae</taxon>
        <taxon>Actinorhabdospora</taxon>
    </lineage>
</organism>
<dbReference type="GO" id="GO:0016491">
    <property type="term" value="F:oxidoreductase activity"/>
    <property type="evidence" value="ECO:0007669"/>
    <property type="project" value="InterPro"/>
</dbReference>
<dbReference type="CDD" id="cd00051">
    <property type="entry name" value="EFh"/>
    <property type="match status" value="1"/>
</dbReference>
<feature type="domain" description="EF-hand" evidence="1">
    <location>
        <begin position="385"/>
        <end position="420"/>
    </location>
</feature>
<dbReference type="PANTHER" id="PTHR36151:SF3">
    <property type="entry name" value="ER-BOUND OXYGENASE MPAB_MPAB'_RUBBER OXYGENASE CATALYTIC DOMAIN-CONTAINING PROTEIN"/>
    <property type="match status" value="1"/>
</dbReference>
<dbReference type="InterPro" id="IPR011992">
    <property type="entry name" value="EF-hand-dom_pair"/>
</dbReference>
<dbReference type="InterPro" id="IPR018247">
    <property type="entry name" value="EF_Hand_1_Ca_BS"/>
</dbReference>
<dbReference type="SMART" id="SM00054">
    <property type="entry name" value="EFh"/>
    <property type="match status" value="4"/>
</dbReference>
<dbReference type="RefSeq" id="WP_285663679.1">
    <property type="nucleotide sequence ID" value="NZ_BSTX01000002.1"/>
</dbReference>
<sequence length="434" mass="48061">MRSEVTKRYIGQWRFLLAMPRAIFLQAAHPQIGAAVMEYSSFRPHLWRRFQNTLLSLLKFTYGTDEERTAEIARLERMHSRMTGVDAEGRPYSAADPGGRVWVLLTLFDAVVTLGELSGEPVPEADQELMYAEFCELAGDFGVPGGAVPPDLAAFRVYFAEMVDHEVELTEAARIILDDFFGQAPRPALFDRVAPLWSLLRAVLNEPANLMLRGVLPTSFRRRFGIALPWYADLAARGVFQLTAVATQVLPAAWGFMPYARARLGLDAPRRRTPGFFTEVLDQTGNGFVTRHDFLAMARQIAAQFDTDPDREDELHTAFEDWWQRLAASADIDGDGQIAFHEWKAAAGAADGVDRVLHAIFDAADTSGNGAISAEEFGRLFGGRATASTIAATLAEIDLDADGQITRAEFHTALRAFFLDIRDNALGRSMLAET</sequence>
<dbReference type="Pfam" id="PF13499">
    <property type="entry name" value="EF-hand_7"/>
    <property type="match status" value="1"/>
</dbReference>
<keyword evidence="3" id="KW-1185">Reference proteome</keyword>
<proteinExistence type="predicted"/>
<dbReference type="InterPro" id="IPR018713">
    <property type="entry name" value="MPAB/Lcp_cat_dom"/>
</dbReference>
<dbReference type="InterPro" id="IPR002048">
    <property type="entry name" value="EF_hand_dom"/>
</dbReference>
<dbReference type="Gene3D" id="1.10.238.10">
    <property type="entry name" value="EF-hand"/>
    <property type="match status" value="1"/>
</dbReference>
<evidence type="ECO:0000259" key="1">
    <source>
        <dbReference type="PROSITE" id="PS50222"/>
    </source>
</evidence>